<evidence type="ECO:0000313" key="4">
    <source>
        <dbReference type="EMBL" id="ELZ84832.1"/>
    </source>
</evidence>
<keyword evidence="5" id="KW-1185">Reference proteome</keyword>
<evidence type="ECO:0000256" key="1">
    <source>
        <dbReference type="SAM" id="MobiDB-lite"/>
    </source>
</evidence>
<proteinExistence type="predicted"/>
<feature type="region of interest" description="Disordered" evidence="1">
    <location>
        <begin position="1"/>
        <end position="23"/>
    </location>
</feature>
<dbReference type="EMBL" id="AOLK01000019">
    <property type="protein sequence ID" value="ELZ84832.1"/>
    <property type="molecule type" value="Genomic_DNA"/>
</dbReference>
<feature type="domain" description="Glycosyl transferase family 1" evidence="2">
    <location>
        <begin position="227"/>
        <end position="383"/>
    </location>
</feature>
<dbReference type="Gene3D" id="3.40.50.2000">
    <property type="entry name" value="Glycogen Phosphorylase B"/>
    <property type="match status" value="2"/>
</dbReference>
<dbReference type="SUPFAM" id="SSF53756">
    <property type="entry name" value="UDP-Glycosyltransferase/glycogen phosphorylase"/>
    <property type="match status" value="1"/>
</dbReference>
<feature type="domain" description="Glycosyltransferase subfamily 4-like N-terminal" evidence="3">
    <location>
        <begin position="42"/>
        <end position="205"/>
    </location>
</feature>
<accession>M0HMA5</accession>
<dbReference type="CDD" id="cd03811">
    <property type="entry name" value="GT4_GT28_WabH-like"/>
    <property type="match status" value="1"/>
</dbReference>
<reference evidence="4 5" key="1">
    <citation type="journal article" date="2014" name="PLoS Genet.">
        <title>Phylogenetically driven sequencing of extremely halophilic archaea reveals strategies for static and dynamic osmo-response.</title>
        <authorList>
            <person name="Becker E.A."/>
            <person name="Seitzer P.M."/>
            <person name="Tritt A."/>
            <person name="Larsen D."/>
            <person name="Krusor M."/>
            <person name="Yao A.I."/>
            <person name="Wu D."/>
            <person name="Madern D."/>
            <person name="Eisen J.A."/>
            <person name="Darling A.E."/>
            <person name="Facciotti M.T."/>
        </authorList>
    </citation>
    <scope>NUCLEOTIDE SEQUENCE [LARGE SCALE GENOMIC DNA]</scope>
    <source>
        <strain evidence="4 5">ATCC BAA-1513</strain>
    </source>
</reference>
<sequence>MSLDVPSATGAEGAAKDDTQRDKVPNANARYHVAFYIPSMGVGGAQKVTATIANGLVEAGHRVDIVVSYGGGEFTDALDDSVRVVELGTPRLPFVGVLASVPALRRYLNEERPDVLIGAMMHANVVSVLADAVSGTETTVALTEHNTVGVRHGRKEALTTRIAARLYGSADSVIAVSEGVADSIATELGTDPESIAVLYNPIEVDDIATAATQPIAEQTPAREWLSDPSLQVLFTVGRLEAAKDLPTLLRAFARVHDERPETRLVVAGTGSKRDELESLASSLGIRERVCFPGYVENAYAYMGRADAFVLSSRHEGLPTVLLEALACGLPIVSTDCPSGPHEILDGGELGPLVPVGDDEALSEAIARVLDDPVEDTRLRSRAEDFSVQAVTTAYESFVASLVDDR</sequence>
<gene>
    <name evidence="4" type="ORF">C453_12476</name>
</gene>
<dbReference type="Proteomes" id="UP000011612">
    <property type="component" value="Unassembled WGS sequence"/>
</dbReference>
<dbReference type="RefSeq" id="WP_008324901.1">
    <property type="nucleotide sequence ID" value="NZ_AOLK01000019.1"/>
</dbReference>
<dbReference type="InterPro" id="IPR028098">
    <property type="entry name" value="Glyco_trans_4-like_N"/>
</dbReference>
<feature type="compositionally biased region" description="Basic and acidic residues" evidence="1">
    <location>
        <begin position="14"/>
        <end position="23"/>
    </location>
</feature>
<dbReference type="PANTHER" id="PTHR12526">
    <property type="entry name" value="GLYCOSYLTRANSFERASE"/>
    <property type="match status" value="1"/>
</dbReference>
<evidence type="ECO:0000259" key="2">
    <source>
        <dbReference type="Pfam" id="PF00534"/>
    </source>
</evidence>
<dbReference type="GO" id="GO:0016757">
    <property type="term" value="F:glycosyltransferase activity"/>
    <property type="evidence" value="ECO:0007669"/>
    <property type="project" value="InterPro"/>
</dbReference>
<dbReference type="STRING" id="1230453.C453_12476"/>
<dbReference type="PATRIC" id="fig|1230453.4.peg.2467"/>
<comment type="caution">
    <text evidence="4">The sequence shown here is derived from an EMBL/GenBank/DDBJ whole genome shotgun (WGS) entry which is preliminary data.</text>
</comment>
<dbReference type="InterPro" id="IPR001296">
    <property type="entry name" value="Glyco_trans_1"/>
</dbReference>
<dbReference type="Pfam" id="PF00534">
    <property type="entry name" value="Glycos_transf_1"/>
    <property type="match status" value="1"/>
</dbReference>
<dbReference type="Pfam" id="PF13439">
    <property type="entry name" value="Glyco_transf_4"/>
    <property type="match status" value="1"/>
</dbReference>
<evidence type="ECO:0000313" key="5">
    <source>
        <dbReference type="Proteomes" id="UP000011612"/>
    </source>
</evidence>
<name>M0HMA5_HALEO</name>
<dbReference type="PANTHER" id="PTHR12526:SF630">
    <property type="entry name" value="GLYCOSYLTRANSFERASE"/>
    <property type="match status" value="1"/>
</dbReference>
<evidence type="ECO:0000259" key="3">
    <source>
        <dbReference type="Pfam" id="PF13439"/>
    </source>
</evidence>
<keyword evidence="4" id="KW-0808">Transferase</keyword>
<organism evidence="4 5">
    <name type="scientific">Haloferax elongans ATCC BAA-1513</name>
    <dbReference type="NCBI Taxonomy" id="1230453"/>
    <lineage>
        <taxon>Archaea</taxon>
        <taxon>Methanobacteriati</taxon>
        <taxon>Methanobacteriota</taxon>
        <taxon>Stenosarchaea group</taxon>
        <taxon>Halobacteria</taxon>
        <taxon>Halobacteriales</taxon>
        <taxon>Haloferacaceae</taxon>
        <taxon>Haloferax</taxon>
    </lineage>
</organism>
<protein>
    <submittedName>
        <fullName evidence="4">Glycosyl transferase group 1</fullName>
    </submittedName>
</protein>
<dbReference type="AlphaFoldDB" id="M0HMA5"/>